<keyword evidence="2" id="KW-1185">Reference proteome</keyword>
<proteinExistence type="predicted"/>
<dbReference type="EMBL" id="CP045643">
    <property type="protein sequence ID" value="QFZ72885.1"/>
    <property type="molecule type" value="Genomic_DNA"/>
</dbReference>
<accession>A0A5Q0L713</accession>
<protein>
    <submittedName>
        <fullName evidence="1">Uncharacterized protein</fullName>
    </submittedName>
</protein>
<dbReference type="RefSeq" id="WP_153287250.1">
    <property type="nucleotide sequence ID" value="NZ_CP045643.1"/>
</dbReference>
<evidence type="ECO:0000313" key="2">
    <source>
        <dbReference type="Proteomes" id="UP000326179"/>
    </source>
</evidence>
<sequence length="85" mass="9227">MLFVQGTSVTAVVRGSIGEPVILLPGESRLATLDPGWADVLKAANVVLNTTELQCLWSAMLTFSTRRPDSYVVAESGILAVYRFR</sequence>
<evidence type="ECO:0000313" key="1">
    <source>
        <dbReference type="EMBL" id="QFZ72885.1"/>
    </source>
</evidence>
<name>A0A5Q0L713_9ACTN</name>
<reference evidence="1 2" key="1">
    <citation type="submission" date="2019-10" db="EMBL/GenBank/DDBJ databases">
        <title>A novel species.</title>
        <authorList>
            <person name="Gao J."/>
        </authorList>
    </citation>
    <scope>NUCLEOTIDE SEQUENCE [LARGE SCALE GENOMIC DNA]</scope>
    <source>
        <strain evidence="1 2">QMT-28</strain>
    </source>
</reference>
<organism evidence="1 2">
    <name type="scientific">Streptomyces fagopyri</name>
    <dbReference type="NCBI Taxonomy" id="2662397"/>
    <lineage>
        <taxon>Bacteria</taxon>
        <taxon>Bacillati</taxon>
        <taxon>Actinomycetota</taxon>
        <taxon>Actinomycetes</taxon>
        <taxon>Kitasatosporales</taxon>
        <taxon>Streptomycetaceae</taxon>
        <taxon>Streptomyces</taxon>
    </lineage>
</organism>
<dbReference type="Proteomes" id="UP000326179">
    <property type="component" value="Chromosome"/>
</dbReference>
<dbReference type="AlphaFoldDB" id="A0A5Q0L713"/>
<gene>
    <name evidence="1" type="ORF">GFH48_06020</name>
</gene>
<dbReference type="KEGG" id="sfy:GFH48_06020"/>